<sequence>MSLPIPSLPLQSLPTLFGSLSLSQLRASAGPDGASAGVSLASIEVSEAAADPGTGTGTGAAAPRSAGPVLRAAQVGIEARTQAEEGSTDHSLAGARERGLQRIRARMQHMAKALERLQSGVAIRSGASAGAYAQDDAQVTFASYGGNLALSASAGTLSNVATGTGHDALALSAERVEGVYTDVDPQRSAQGGNDAVAIRATEVSRVYTGAGNDAVAIAARTVTGVNTGAGSDAVAILADRVSGIYTDRNPVGRGRAVNGTGNDTGNDTVTLQARQVQSVYTGGGADAVTIAAQSVESIYTGEGDDAVTISAAVVGGIYTGAGRDAVSIEAGAGRSRLSAGPWSTGSPVESRMLAALGNVADIDTGAGDDAITLSVAGAISLEAGQGDDSITLGGGTVALRYAAGDGNDSVSLAPGTEVVVQLGEDIADWSVTQEGDSLLLRIGEGSIRFDGVAASAAIGLVRWGDPQVEILHAQLPLDAVA</sequence>
<name>A0AAU8AKB3_9RHOB</name>
<proteinExistence type="predicted"/>
<dbReference type="EMBL" id="CP123385">
    <property type="protein sequence ID" value="XCC95162.1"/>
    <property type="molecule type" value="Genomic_DNA"/>
</dbReference>
<dbReference type="RefSeq" id="WP_353473999.1">
    <property type="nucleotide sequence ID" value="NZ_CP123385.1"/>
</dbReference>
<accession>A0AAU8AKB3</accession>
<protein>
    <submittedName>
        <fullName evidence="1">Uncharacterized protein</fullName>
    </submittedName>
</protein>
<organism evidence="1">
    <name type="scientific">Alloyangia sp. H15</name>
    <dbReference type="NCBI Taxonomy" id="3029062"/>
    <lineage>
        <taxon>Bacteria</taxon>
        <taxon>Pseudomonadati</taxon>
        <taxon>Pseudomonadota</taxon>
        <taxon>Alphaproteobacteria</taxon>
        <taxon>Rhodobacterales</taxon>
        <taxon>Roseobacteraceae</taxon>
        <taxon>Alloyangia</taxon>
    </lineage>
</organism>
<reference evidence="1" key="1">
    <citation type="submission" date="2023-02" db="EMBL/GenBank/DDBJ databases">
        <title>Description and genomic characterization of Salipiger bruguierae sp. nov., isolated from the sediment of mangrove plant Bruguiera sexangula.</title>
        <authorList>
            <person name="Long M."/>
        </authorList>
    </citation>
    <scope>NUCLEOTIDE SEQUENCE</scope>
    <source>
        <strain evidence="1">H15</strain>
    </source>
</reference>
<evidence type="ECO:0000313" key="1">
    <source>
        <dbReference type="EMBL" id="XCC95162.1"/>
    </source>
</evidence>
<dbReference type="AlphaFoldDB" id="A0AAU8AKB3"/>
<dbReference type="Gene3D" id="2.160.20.160">
    <property type="match status" value="2"/>
</dbReference>
<gene>
    <name evidence="1" type="ORF">PVT71_18915</name>
</gene>